<sequence length="59" mass="5777">GAAGGLRGGAMAALAGPGAGTPGSGARDLFAEGLLEFLRPAARQLDSRVHAVRCLMGEA</sequence>
<proteinExistence type="predicted"/>
<dbReference type="Proteomes" id="UP000472274">
    <property type="component" value="Unplaced"/>
</dbReference>
<name>A0A674J6I4_9SAUR</name>
<organism evidence="1 2">
    <name type="scientific">Terrapene triunguis</name>
    <name type="common">Three-toed box turtle</name>
    <dbReference type="NCBI Taxonomy" id="2587831"/>
    <lineage>
        <taxon>Eukaryota</taxon>
        <taxon>Metazoa</taxon>
        <taxon>Chordata</taxon>
        <taxon>Craniata</taxon>
        <taxon>Vertebrata</taxon>
        <taxon>Euteleostomi</taxon>
        <taxon>Archelosauria</taxon>
        <taxon>Testudinata</taxon>
        <taxon>Testudines</taxon>
        <taxon>Cryptodira</taxon>
        <taxon>Durocryptodira</taxon>
        <taxon>Testudinoidea</taxon>
        <taxon>Emydidae</taxon>
        <taxon>Terrapene</taxon>
    </lineage>
</organism>
<reference evidence="1" key="1">
    <citation type="submission" date="2025-08" db="UniProtKB">
        <authorList>
            <consortium name="Ensembl"/>
        </authorList>
    </citation>
    <scope>IDENTIFICATION</scope>
</reference>
<dbReference type="InParanoid" id="A0A674J6I4"/>
<keyword evidence="2" id="KW-1185">Reference proteome</keyword>
<dbReference type="GeneTree" id="ENSGT01050000245799"/>
<accession>A0A674J6I4</accession>
<evidence type="ECO:0000313" key="2">
    <source>
        <dbReference type="Proteomes" id="UP000472274"/>
    </source>
</evidence>
<dbReference type="AlphaFoldDB" id="A0A674J6I4"/>
<reference evidence="1" key="2">
    <citation type="submission" date="2025-09" db="UniProtKB">
        <authorList>
            <consortium name="Ensembl"/>
        </authorList>
    </citation>
    <scope>IDENTIFICATION</scope>
</reference>
<evidence type="ECO:0000313" key="1">
    <source>
        <dbReference type="Ensembl" id="ENSTMTP00000015044.1"/>
    </source>
</evidence>
<protein>
    <submittedName>
        <fullName evidence="1">Uncharacterized protein</fullName>
    </submittedName>
</protein>
<dbReference type="Ensembl" id="ENSTMTT00000015578.1">
    <property type="protein sequence ID" value="ENSTMTP00000015044.1"/>
    <property type="gene ID" value="ENSTMTG00000010984.1"/>
</dbReference>